<feature type="transmembrane region" description="Helical" evidence="8">
    <location>
        <begin position="233"/>
        <end position="260"/>
    </location>
</feature>
<name>A0ABS2DN85_9BACI</name>
<dbReference type="Pfam" id="PF01032">
    <property type="entry name" value="FecCD"/>
    <property type="match status" value="1"/>
</dbReference>
<feature type="transmembrane region" description="Helical" evidence="8">
    <location>
        <begin position="113"/>
        <end position="132"/>
    </location>
</feature>
<feature type="transmembrane region" description="Helical" evidence="8">
    <location>
        <begin position="81"/>
        <end position="101"/>
    </location>
</feature>
<dbReference type="EMBL" id="JAFELM010000036">
    <property type="protein sequence ID" value="MBM6618943.1"/>
    <property type="molecule type" value="Genomic_DNA"/>
</dbReference>
<evidence type="ECO:0000256" key="8">
    <source>
        <dbReference type="SAM" id="Phobius"/>
    </source>
</evidence>
<comment type="caution">
    <text evidence="9">The sequence shown here is derived from an EMBL/GenBank/DDBJ whole genome shotgun (WGS) entry which is preliminary data.</text>
</comment>
<keyword evidence="3" id="KW-0813">Transport</keyword>
<dbReference type="PANTHER" id="PTHR30472">
    <property type="entry name" value="FERRIC ENTEROBACTIN TRANSPORT SYSTEM PERMEASE PROTEIN"/>
    <property type="match status" value="1"/>
</dbReference>
<evidence type="ECO:0000256" key="3">
    <source>
        <dbReference type="ARBA" id="ARBA00022448"/>
    </source>
</evidence>
<accession>A0ABS2DN85</accession>
<gene>
    <name evidence="9" type="ORF">JR050_14835</name>
</gene>
<proteinExistence type="inferred from homology"/>
<keyword evidence="5 8" id="KW-0812">Transmembrane</keyword>
<feature type="transmembrane region" description="Helical" evidence="8">
    <location>
        <begin position="186"/>
        <end position="206"/>
    </location>
</feature>
<sequence>MVFFSLLICVIFVTSLSTGVLSISVRDIILTISGNGSAQQELVLFELRLPRMILAILIGAGLALSGAILQGLSQNSLADPGILGINAGAGLAVVLCIYFLQSQSDSIVLHSPYFLPLFAFIGAMTTAVLIYVFSWKKGVDPGRLLLVGIGINALCGALLIIFQLKMDPRDFQKATIWLIGSIWGTQWNYVYALLPWLLLIVPISFFKSRTLNVLLLSDSIAKGLGMKVEWQRAFLLCTSAALAGACVSVGGGISFIGLLGPHLARRLIGSNYYILLPLSALIGALLVLLADLIGKNLLAPADIPVGVVISIIGAPYLLVMLLSRKGTSLKA</sequence>
<evidence type="ECO:0000256" key="7">
    <source>
        <dbReference type="ARBA" id="ARBA00023136"/>
    </source>
</evidence>
<dbReference type="Proteomes" id="UP001518925">
    <property type="component" value="Unassembled WGS sequence"/>
</dbReference>
<evidence type="ECO:0000256" key="6">
    <source>
        <dbReference type="ARBA" id="ARBA00022989"/>
    </source>
</evidence>
<evidence type="ECO:0000256" key="5">
    <source>
        <dbReference type="ARBA" id="ARBA00022692"/>
    </source>
</evidence>
<reference evidence="9 10" key="1">
    <citation type="submission" date="2021-02" db="EMBL/GenBank/DDBJ databases">
        <title>Bacillus sp. RD4P76, an endophyte from a halophyte.</title>
        <authorList>
            <person name="Sun J.-Q."/>
        </authorList>
    </citation>
    <scope>NUCLEOTIDE SEQUENCE [LARGE SCALE GENOMIC DNA]</scope>
    <source>
        <strain evidence="9 10">RD4P76</strain>
    </source>
</reference>
<evidence type="ECO:0000313" key="10">
    <source>
        <dbReference type="Proteomes" id="UP001518925"/>
    </source>
</evidence>
<organism evidence="9 10">
    <name type="scientific">Bacillus suaedaesalsae</name>
    <dbReference type="NCBI Taxonomy" id="2810349"/>
    <lineage>
        <taxon>Bacteria</taxon>
        <taxon>Bacillati</taxon>
        <taxon>Bacillota</taxon>
        <taxon>Bacilli</taxon>
        <taxon>Bacillales</taxon>
        <taxon>Bacillaceae</taxon>
        <taxon>Bacillus</taxon>
    </lineage>
</organism>
<evidence type="ECO:0000256" key="1">
    <source>
        <dbReference type="ARBA" id="ARBA00004651"/>
    </source>
</evidence>
<dbReference type="Gene3D" id="1.10.3470.10">
    <property type="entry name" value="ABC transporter involved in vitamin B12 uptake, BtuC"/>
    <property type="match status" value="1"/>
</dbReference>
<keyword evidence="7 8" id="KW-0472">Membrane</keyword>
<feature type="transmembrane region" description="Helical" evidence="8">
    <location>
        <begin position="52"/>
        <end position="69"/>
    </location>
</feature>
<evidence type="ECO:0000256" key="4">
    <source>
        <dbReference type="ARBA" id="ARBA00022475"/>
    </source>
</evidence>
<keyword evidence="10" id="KW-1185">Reference proteome</keyword>
<dbReference type="PANTHER" id="PTHR30472:SF64">
    <property type="entry name" value="IRON(3+)-HYDROXAMATE IMPORT SYSTEM PERMEASE PROTEIN FHUG"/>
    <property type="match status" value="1"/>
</dbReference>
<keyword evidence="6 8" id="KW-1133">Transmembrane helix</keyword>
<feature type="transmembrane region" description="Helical" evidence="8">
    <location>
        <begin position="272"/>
        <end position="293"/>
    </location>
</feature>
<comment type="subcellular location">
    <subcellularLocation>
        <location evidence="1">Cell membrane</location>
        <topology evidence="1">Multi-pass membrane protein</topology>
    </subcellularLocation>
</comment>
<feature type="transmembrane region" description="Helical" evidence="8">
    <location>
        <begin position="144"/>
        <end position="166"/>
    </location>
</feature>
<dbReference type="InterPro" id="IPR037294">
    <property type="entry name" value="ABC_BtuC-like"/>
</dbReference>
<dbReference type="InterPro" id="IPR000522">
    <property type="entry name" value="ABC_transptr_permease_BtuC"/>
</dbReference>
<dbReference type="SUPFAM" id="SSF81345">
    <property type="entry name" value="ABC transporter involved in vitamin B12 uptake, BtuC"/>
    <property type="match status" value="1"/>
</dbReference>
<keyword evidence="4" id="KW-1003">Cell membrane</keyword>
<evidence type="ECO:0000256" key="2">
    <source>
        <dbReference type="ARBA" id="ARBA00007935"/>
    </source>
</evidence>
<comment type="similarity">
    <text evidence="2">Belongs to the binding-protein-dependent transport system permease family. FecCD subfamily.</text>
</comment>
<feature type="transmembrane region" description="Helical" evidence="8">
    <location>
        <begin position="305"/>
        <end position="323"/>
    </location>
</feature>
<dbReference type="CDD" id="cd06550">
    <property type="entry name" value="TM_ABC_iron-siderophores_like"/>
    <property type="match status" value="1"/>
</dbReference>
<dbReference type="RefSeq" id="WP_204204389.1">
    <property type="nucleotide sequence ID" value="NZ_JAFELM010000036.1"/>
</dbReference>
<protein>
    <submittedName>
        <fullName evidence="9">Iron ABC transporter permease</fullName>
    </submittedName>
</protein>
<evidence type="ECO:0000313" key="9">
    <source>
        <dbReference type="EMBL" id="MBM6618943.1"/>
    </source>
</evidence>